<keyword evidence="1" id="KW-0732">Signal</keyword>
<evidence type="ECO:0000313" key="2">
    <source>
        <dbReference type="EMBL" id="TWH93099.1"/>
    </source>
</evidence>
<feature type="chain" id="PRO_5023129239" description="WG repeat protein" evidence="1">
    <location>
        <begin position="22"/>
        <end position="227"/>
    </location>
</feature>
<dbReference type="RefSeq" id="WP_133606213.1">
    <property type="nucleotide sequence ID" value="NZ_SNZC01000001.1"/>
</dbReference>
<comment type="caution">
    <text evidence="2">The sequence shown here is derived from an EMBL/GenBank/DDBJ whole genome shotgun (WGS) entry which is preliminary data.</text>
</comment>
<evidence type="ECO:0000313" key="3">
    <source>
        <dbReference type="Proteomes" id="UP000315312"/>
    </source>
</evidence>
<gene>
    <name evidence="2" type="ORF">IP97_02168</name>
</gene>
<reference evidence="2 3" key="1">
    <citation type="journal article" date="2015" name="Stand. Genomic Sci.">
        <title>Genomic Encyclopedia of Bacterial and Archaeal Type Strains, Phase III: the genomes of soil and plant-associated and newly described type strains.</title>
        <authorList>
            <person name="Whitman W.B."/>
            <person name="Woyke T."/>
            <person name="Klenk H.P."/>
            <person name="Zhou Y."/>
            <person name="Lilburn T.G."/>
            <person name="Beck B.J."/>
            <person name="De Vos P."/>
            <person name="Vandamme P."/>
            <person name="Eisen J.A."/>
            <person name="Garrity G."/>
            <person name="Hugenholtz P."/>
            <person name="Kyrpides N.C."/>
        </authorList>
    </citation>
    <scope>NUCLEOTIDE SEQUENCE [LARGE SCALE GENOMIC DNA]</scope>
    <source>
        <strain evidence="2 3">CGMCC 1.6844</strain>
    </source>
</reference>
<evidence type="ECO:0008006" key="4">
    <source>
        <dbReference type="Google" id="ProtNLM"/>
    </source>
</evidence>
<dbReference type="AlphaFoldDB" id="A0A562KCF0"/>
<dbReference type="OrthoDB" id="750023at2"/>
<feature type="signal peptide" evidence="1">
    <location>
        <begin position="1"/>
        <end position="21"/>
    </location>
</feature>
<proteinExistence type="predicted"/>
<organism evidence="2 3">
    <name type="scientific">Flavobacterium cheniae</name>
    <dbReference type="NCBI Taxonomy" id="295428"/>
    <lineage>
        <taxon>Bacteria</taxon>
        <taxon>Pseudomonadati</taxon>
        <taxon>Bacteroidota</taxon>
        <taxon>Flavobacteriia</taxon>
        <taxon>Flavobacteriales</taxon>
        <taxon>Flavobacteriaceae</taxon>
        <taxon>Flavobacterium</taxon>
    </lineage>
</organism>
<name>A0A562KCF0_9FLAO</name>
<evidence type="ECO:0000256" key="1">
    <source>
        <dbReference type="SAM" id="SignalP"/>
    </source>
</evidence>
<sequence>MKKITLLVVASILLVGNLALASENPVFSDNTNRRGYYIDYRDAEPIIFRERGIEFMLFPNGEFDFNTRPSGPRYHVNGTNGAPGTRGYYGPSERGIRVEHDNFGRIRRVGNVYINYDAFGRVKRIGTIYMSYNSFAVTKVGNMRIVYDRRGRIVDVYGFINHANGGYIYNPGTHYSGGNGHYDDDDDYGDDYNDDDYYYYRKDGSKVKMSDDDVKEIKRETLEVKRK</sequence>
<dbReference type="EMBL" id="VLKM01000009">
    <property type="protein sequence ID" value="TWH93099.1"/>
    <property type="molecule type" value="Genomic_DNA"/>
</dbReference>
<accession>A0A562KCF0</accession>
<protein>
    <recommendedName>
        <fullName evidence="4">WG repeat protein</fullName>
    </recommendedName>
</protein>
<keyword evidence="3" id="KW-1185">Reference proteome</keyword>
<dbReference type="Proteomes" id="UP000315312">
    <property type="component" value="Unassembled WGS sequence"/>
</dbReference>